<sequence length="280" mass="30503">MMRVRLWLVVYALAAVAAVAGPSQAGQSRETFVIAGSPSLAVPLKALAEAYEAKHPNVKVLLYFDNGLDLRRTIAGMENSMVGQYFIGKGPIHLVAPGGDELITRLEQKYYVLPGTKRAYAQEHLVLVVPESLVEAPASFEELGQNGKTRVAIADAQRTKLGLQTQGVLQALDLADKLKGRLDVASDSRGVLDHVLSGEADMGIVFEHEAVKEQERVRIVARADRGYQPIVHSMAMERYCPNRTLCEDFLAFIQTAEAQDVVRLAGYGVPGEQRAGGVRH</sequence>
<evidence type="ECO:0000313" key="5">
    <source>
        <dbReference type="EMBL" id="CAI4031556.1"/>
    </source>
</evidence>
<feature type="signal peptide" evidence="4">
    <location>
        <begin position="1"/>
        <end position="25"/>
    </location>
</feature>
<dbReference type="NCBIfam" id="TIGR01256">
    <property type="entry name" value="modA"/>
    <property type="match status" value="1"/>
</dbReference>
<comment type="similarity">
    <text evidence="1">Belongs to the bacterial solute-binding protein ModA family.</text>
</comment>
<dbReference type="EMBL" id="OX365700">
    <property type="protein sequence ID" value="CAI4031556.1"/>
    <property type="molecule type" value="Genomic_DNA"/>
</dbReference>
<dbReference type="InterPro" id="IPR005950">
    <property type="entry name" value="ModA"/>
</dbReference>
<gene>
    <name evidence="5" type="ORF">DNFV4_01975</name>
</gene>
<dbReference type="Pfam" id="PF13531">
    <property type="entry name" value="SBP_bac_11"/>
    <property type="match status" value="1"/>
</dbReference>
<dbReference type="GO" id="GO:0015689">
    <property type="term" value="P:molybdate ion transport"/>
    <property type="evidence" value="ECO:0007669"/>
    <property type="project" value="InterPro"/>
</dbReference>
<evidence type="ECO:0000256" key="1">
    <source>
        <dbReference type="ARBA" id="ARBA00009175"/>
    </source>
</evidence>
<organism evidence="5 6">
    <name type="scientific">Nitrospira tepida</name>
    <dbReference type="NCBI Taxonomy" id="2973512"/>
    <lineage>
        <taxon>Bacteria</taxon>
        <taxon>Pseudomonadati</taxon>
        <taxon>Nitrospirota</taxon>
        <taxon>Nitrospiria</taxon>
        <taxon>Nitrospirales</taxon>
        <taxon>Nitrospiraceae</taxon>
        <taxon>Nitrospira</taxon>
    </lineage>
</organism>
<dbReference type="PANTHER" id="PTHR30632:SF0">
    <property type="entry name" value="SULFATE-BINDING PROTEIN"/>
    <property type="match status" value="1"/>
</dbReference>
<dbReference type="GO" id="GO:0030973">
    <property type="term" value="F:molybdate ion binding"/>
    <property type="evidence" value="ECO:0007669"/>
    <property type="project" value="TreeGrafter"/>
</dbReference>
<dbReference type="SUPFAM" id="SSF53850">
    <property type="entry name" value="Periplasmic binding protein-like II"/>
    <property type="match status" value="1"/>
</dbReference>
<dbReference type="KEGG" id="nti:DNFV4_01975"/>
<name>A0AA86MYY9_9BACT</name>
<dbReference type="PANTHER" id="PTHR30632">
    <property type="entry name" value="MOLYBDATE-BINDING PERIPLASMIC PROTEIN"/>
    <property type="match status" value="1"/>
</dbReference>
<keyword evidence="2" id="KW-0479">Metal-binding</keyword>
<dbReference type="AlphaFoldDB" id="A0AA86MYY9"/>
<evidence type="ECO:0000256" key="2">
    <source>
        <dbReference type="ARBA" id="ARBA00022723"/>
    </source>
</evidence>
<dbReference type="InterPro" id="IPR050682">
    <property type="entry name" value="ModA/WtpA"/>
</dbReference>
<keyword evidence="6" id="KW-1185">Reference proteome</keyword>
<dbReference type="RefSeq" id="WP_289268465.1">
    <property type="nucleotide sequence ID" value="NZ_OX365700.1"/>
</dbReference>
<dbReference type="Proteomes" id="UP001179121">
    <property type="component" value="Chromosome"/>
</dbReference>
<feature type="chain" id="PRO_5041663690" evidence="4">
    <location>
        <begin position="26"/>
        <end position="280"/>
    </location>
</feature>
<protein>
    <submittedName>
        <fullName evidence="5">Molybdenum ABC transporter, periplasmic molybdenum-binding protein ModA (TC 3.A.1.8.1)</fullName>
    </submittedName>
</protein>
<accession>A0AA86MYY9</accession>
<keyword evidence="3 4" id="KW-0732">Signal</keyword>
<proteinExistence type="inferred from homology"/>
<dbReference type="GO" id="GO:0046872">
    <property type="term" value="F:metal ion binding"/>
    <property type="evidence" value="ECO:0007669"/>
    <property type="project" value="UniProtKB-KW"/>
</dbReference>
<evidence type="ECO:0000313" key="6">
    <source>
        <dbReference type="Proteomes" id="UP001179121"/>
    </source>
</evidence>
<reference evidence="5" key="1">
    <citation type="submission" date="2022-10" db="EMBL/GenBank/DDBJ databases">
        <authorList>
            <person name="Koch H."/>
        </authorList>
    </citation>
    <scope>NUCLEOTIDE SEQUENCE</scope>
    <source>
        <strain evidence="5">DNF</strain>
    </source>
</reference>
<evidence type="ECO:0000256" key="4">
    <source>
        <dbReference type="SAM" id="SignalP"/>
    </source>
</evidence>
<dbReference type="Gene3D" id="3.40.190.10">
    <property type="entry name" value="Periplasmic binding protein-like II"/>
    <property type="match status" value="2"/>
</dbReference>
<evidence type="ECO:0000256" key="3">
    <source>
        <dbReference type="ARBA" id="ARBA00022729"/>
    </source>
</evidence>